<dbReference type="InterPro" id="IPR039103">
    <property type="entry name" value="Spd-2/CEP192"/>
</dbReference>
<dbReference type="EnsemblMetazoa" id="Aqu2.1.34902_001">
    <property type="protein sequence ID" value="Aqu2.1.34902_001"/>
    <property type="gene ID" value="Aqu2.1.34902"/>
</dbReference>
<dbReference type="PANTHER" id="PTHR16029">
    <property type="entry name" value="CENTROSOMAL PROTEIN OF 192 KDA"/>
    <property type="match status" value="1"/>
</dbReference>
<dbReference type="GO" id="GO:0090222">
    <property type="term" value="P:centrosome-templated microtubule nucleation"/>
    <property type="evidence" value="ECO:0007669"/>
    <property type="project" value="InterPro"/>
</dbReference>
<dbReference type="PANTHER" id="PTHR16029:SF11">
    <property type="entry name" value="CENTROSOMAL PROTEIN OF 192 KDA"/>
    <property type="match status" value="1"/>
</dbReference>
<feature type="domain" description="Cep192/Spd-2-like" evidence="3">
    <location>
        <begin position="64"/>
        <end position="176"/>
    </location>
</feature>
<dbReference type="GO" id="GO:0005737">
    <property type="term" value="C:cytoplasm"/>
    <property type="evidence" value="ECO:0007669"/>
    <property type="project" value="TreeGrafter"/>
</dbReference>
<feature type="domain" description="Cep192-like" evidence="1">
    <location>
        <begin position="212"/>
        <end position="316"/>
    </location>
</feature>
<dbReference type="GO" id="GO:0005814">
    <property type="term" value="C:centriole"/>
    <property type="evidence" value="ECO:0007669"/>
    <property type="project" value="TreeGrafter"/>
</dbReference>
<dbReference type="Pfam" id="PF22066">
    <property type="entry name" value="Cep192_D8"/>
    <property type="match status" value="1"/>
</dbReference>
<dbReference type="GO" id="GO:0071539">
    <property type="term" value="P:protein localization to centrosome"/>
    <property type="evidence" value="ECO:0007669"/>
    <property type="project" value="InterPro"/>
</dbReference>
<proteinExistence type="predicted"/>
<dbReference type="GO" id="GO:0019901">
    <property type="term" value="F:protein kinase binding"/>
    <property type="evidence" value="ECO:0007669"/>
    <property type="project" value="TreeGrafter"/>
</dbReference>
<dbReference type="InterPro" id="IPR054090">
    <property type="entry name" value="Cep192_Spd-2-like_dom"/>
</dbReference>
<dbReference type="GO" id="GO:0000242">
    <property type="term" value="C:pericentriolar material"/>
    <property type="evidence" value="ECO:0007669"/>
    <property type="project" value="TreeGrafter"/>
</dbReference>
<reference evidence="4" key="1">
    <citation type="submission" date="2017-05" db="UniProtKB">
        <authorList>
            <consortium name="EnsemblMetazoa"/>
        </authorList>
    </citation>
    <scope>IDENTIFICATION</scope>
</reference>
<dbReference type="InterPro" id="IPR054087">
    <property type="entry name" value="Cep192-like_D7"/>
</dbReference>
<dbReference type="OrthoDB" id="67059at2759"/>
<dbReference type="Pfam" id="PF22065">
    <property type="entry name" value="Cep192_D7"/>
    <property type="match status" value="1"/>
</dbReference>
<name>A0A1X7V5W2_AMPQE</name>
<protein>
    <recommendedName>
        <fullName evidence="5">Abnormal spindle-like microcephaly-associated protein ASH domain-containing protein</fullName>
    </recommendedName>
</protein>
<dbReference type="GO" id="GO:0051298">
    <property type="term" value="P:centrosome duplication"/>
    <property type="evidence" value="ECO:0007669"/>
    <property type="project" value="InterPro"/>
</dbReference>
<dbReference type="AlphaFoldDB" id="A0A1X7V5W2"/>
<evidence type="ECO:0000313" key="4">
    <source>
        <dbReference type="EnsemblMetazoa" id="Aqu2.1.34902_001"/>
    </source>
</evidence>
<dbReference type="Pfam" id="PF22073">
    <property type="entry name" value="Cep192_D4"/>
    <property type="match status" value="1"/>
</dbReference>
<evidence type="ECO:0008006" key="5">
    <source>
        <dbReference type="Google" id="ProtNLM"/>
    </source>
</evidence>
<evidence type="ECO:0000259" key="1">
    <source>
        <dbReference type="Pfam" id="PF22065"/>
    </source>
</evidence>
<dbReference type="InterPro" id="IPR054088">
    <property type="entry name" value="Cep192-like_D8"/>
</dbReference>
<dbReference type="STRING" id="400682.A0A1X7V5W2"/>
<dbReference type="InParanoid" id="A0A1X7V5W2"/>
<sequence length="477" mass="53543">MKSSCSCCSAQQFYTKQHIQVIYKPISALNDNSCQLLLQPEDGCGPSYQIKLTYSIKEQESSHKLECSRQNLQWTDVKIGQSSSKEVFIRNVGTSHVKLLVSLLPPSSSPSPLSFPANIFKFTTSLLPSPAGEILLEPCQQFGITVSFTPAQPNVYTSSLIIKEATKTYKISLCGFTCKDEVSMEGNQKPLESPHAIEAESLTAVSSVLDRQYLHFTDTPIKQYSESQLIISNPFSVPIKWKIIDLAPPFVKESPKEPDAIYRANYSVFWIHQYNGHLQPQQETQVLVTFQPQDIGQYSQVKDIELVVGKEVKRFKISMGGKGIDYHQFQQRALDVKENLPPLLPTPHPVPGATPPRVKRHTGKNKELLLSHKQRKVVYLSDECVTFPSVGLGEESVIKIRVFNKDTVTHKFEVIDPHPPFTVLHRHFELTPRHCARLPIYYAPTVAGSHQSVLAIRTLSGHQMFTLLKGTGAVRDH</sequence>
<dbReference type="InterPro" id="IPR013783">
    <property type="entry name" value="Ig-like_fold"/>
</dbReference>
<dbReference type="GO" id="GO:0090307">
    <property type="term" value="P:mitotic spindle assembly"/>
    <property type="evidence" value="ECO:0007669"/>
    <property type="project" value="TreeGrafter"/>
</dbReference>
<accession>A0A1X7V5W2</accession>
<dbReference type="Gene3D" id="2.60.40.10">
    <property type="entry name" value="Immunoglobulins"/>
    <property type="match status" value="3"/>
</dbReference>
<organism evidence="4">
    <name type="scientific">Amphimedon queenslandica</name>
    <name type="common">Sponge</name>
    <dbReference type="NCBI Taxonomy" id="400682"/>
    <lineage>
        <taxon>Eukaryota</taxon>
        <taxon>Metazoa</taxon>
        <taxon>Porifera</taxon>
        <taxon>Demospongiae</taxon>
        <taxon>Heteroscleromorpha</taxon>
        <taxon>Haplosclerida</taxon>
        <taxon>Niphatidae</taxon>
        <taxon>Amphimedon</taxon>
    </lineage>
</organism>
<evidence type="ECO:0000259" key="3">
    <source>
        <dbReference type="Pfam" id="PF22073"/>
    </source>
</evidence>
<feature type="domain" description="Cep192-like" evidence="2">
    <location>
        <begin position="374"/>
        <end position="471"/>
    </location>
</feature>
<evidence type="ECO:0000259" key="2">
    <source>
        <dbReference type="Pfam" id="PF22066"/>
    </source>
</evidence>